<comment type="similarity">
    <text evidence="7">Belongs to the class IV-like SAM-binding methyltransferase superfamily. RNA methyltransferase TrmH family.</text>
</comment>
<dbReference type="AlphaFoldDB" id="A0A1H7H041"/>
<evidence type="ECO:0000256" key="3">
    <source>
        <dbReference type="ARBA" id="ARBA00022679"/>
    </source>
</evidence>
<dbReference type="PANTHER" id="PTHR43453">
    <property type="entry name" value="RRNA METHYLASE-LIKE"/>
    <property type="match status" value="1"/>
</dbReference>
<dbReference type="InterPro" id="IPR001537">
    <property type="entry name" value="SpoU_MeTrfase"/>
</dbReference>
<keyword evidence="1 7" id="KW-0820">tRNA-binding</keyword>
<evidence type="ECO:0000256" key="2">
    <source>
        <dbReference type="ARBA" id="ARBA00022603"/>
    </source>
</evidence>
<dbReference type="HAMAP" id="MF_02060">
    <property type="entry name" value="tRNA_methyltr_TrmH"/>
    <property type="match status" value="1"/>
</dbReference>
<feature type="binding site" evidence="7">
    <location>
        <position position="109"/>
    </location>
    <ligand>
        <name>S-adenosyl-L-methionine</name>
        <dbReference type="ChEBI" id="CHEBI:59789"/>
    </ligand>
</feature>
<dbReference type="SUPFAM" id="SSF75217">
    <property type="entry name" value="alpha/beta knot"/>
    <property type="match status" value="1"/>
</dbReference>
<keyword evidence="6 7" id="KW-0694">RNA-binding</keyword>
<protein>
    <recommendedName>
        <fullName evidence="7">tRNA (guanosine(18)-2'-O)-methyltransferase</fullName>
        <ecNumber evidence="7">2.1.1.34</ecNumber>
    </recommendedName>
    <alternativeName>
        <fullName evidence="7">tRNA [Gm18] methyltransferase</fullName>
    </alternativeName>
</protein>
<dbReference type="Proteomes" id="UP000198990">
    <property type="component" value="Unassembled WGS sequence"/>
</dbReference>
<reference evidence="10" key="1">
    <citation type="submission" date="2016-10" db="EMBL/GenBank/DDBJ databases">
        <authorList>
            <person name="Varghese N."/>
            <person name="Submissions S."/>
        </authorList>
    </citation>
    <scope>NUCLEOTIDE SEQUENCE [LARGE SCALE GENOMIC DNA]</scope>
    <source>
        <strain evidence="10">DSM 16471</strain>
    </source>
</reference>
<dbReference type="PANTHER" id="PTHR43453:SF1">
    <property type="entry name" value="TRNA_RRNA METHYLTRANSFERASE SPOU TYPE DOMAIN-CONTAINING PROTEIN"/>
    <property type="match status" value="1"/>
</dbReference>
<feature type="domain" description="tRNA/rRNA methyltransferase SpoU type" evidence="8">
    <location>
        <begin position="34"/>
        <end position="171"/>
    </location>
</feature>
<feature type="binding site" evidence="7">
    <location>
        <position position="152"/>
    </location>
    <ligand>
        <name>S-adenosyl-L-methionine</name>
        <dbReference type="ChEBI" id="CHEBI:59789"/>
    </ligand>
</feature>
<dbReference type="CDD" id="cd18092">
    <property type="entry name" value="SpoU-like_TrmH"/>
    <property type="match status" value="1"/>
</dbReference>
<dbReference type="GO" id="GO:0000049">
    <property type="term" value="F:tRNA binding"/>
    <property type="evidence" value="ECO:0007669"/>
    <property type="project" value="UniProtKB-UniRule"/>
</dbReference>
<keyword evidence="4 7" id="KW-0949">S-adenosyl-L-methionine</keyword>
<evidence type="ECO:0000313" key="10">
    <source>
        <dbReference type="Proteomes" id="UP000198990"/>
    </source>
</evidence>
<dbReference type="RefSeq" id="WP_091619353.1">
    <property type="nucleotide sequence ID" value="NZ_FNZN01000001.1"/>
</dbReference>
<dbReference type="EMBL" id="FNZN01000001">
    <property type="protein sequence ID" value="SEK43773.1"/>
    <property type="molecule type" value="Genomic_DNA"/>
</dbReference>
<dbReference type="Pfam" id="PF00588">
    <property type="entry name" value="SpoU_methylase"/>
    <property type="match status" value="1"/>
</dbReference>
<proteinExistence type="inferred from homology"/>
<name>A0A1H7H041_9FLAO</name>
<dbReference type="EC" id="2.1.1.34" evidence="7"/>
<comment type="function">
    <text evidence="7">Catalyzes the 2'-O methylation of guanosine at position 18 in tRNA.</text>
</comment>
<dbReference type="InterPro" id="IPR029026">
    <property type="entry name" value="tRNA_m1G_MTases_N"/>
</dbReference>
<evidence type="ECO:0000313" key="9">
    <source>
        <dbReference type="EMBL" id="SEK43773.1"/>
    </source>
</evidence>
<keyword evidence="2 7" id="KW-0489">Methyltransferase</keyword>
<evidence type="ECO:0000256" key="6">
    <source>
        <dbReference type="ARBA" id="ARBA00022884"/>
    </source>
</evidence>
<dbReference type="GO" id="GO:0002938">
    <property type="term" value="P:tRNA guanine ribose methylation"/>
    <property type="evidence" value="ECO:0007669"/>
    <property type="project" value="UniProtKB-UniRule"/>
</dbReference>
<accession>A0A1H7H041</accession>
<evidence type="ECO:0000256" key="4">
    <source>
        <dbReference type="ARBA" id="ARBA00022691"/>
    </source>
</evidence>
<gene>
    <name evidence="7" type="primary">trmH</name>
    <name evidence="9" type="ORF">SAMN04488008_101481</name>
</gene>
<dbReference type="OrthoDB" id="9785673at2"/>
<dbReference type="GO" id="GO:0141100">
    <property type="term" value="F:tRNA (guanine(18)-2'-O)-methyltransferase activity"/>
    <property type="evidence" value="ECO:0007669"/>
    <property type="project" value="UniProtKB-UniRule"/>
</dbReference>
<comment type="catalytic activity">
    <reaction evidence="7">
        <text>guanosine(18) in tRNA + S-adenosyl-L-methionine = 2'-O-methylguanosine(18) in tRNA + S-adenosyl-L-homocysteine + H(+)</text>
        <dbReference type="Rhea" id="RHEA:20077"/>
        <dbReference type="Rhea" id="RHEA-COMP:10190"/>
        <dbReference type="Rhea" id="RHEA-COMP:10192"/>
        <dbReference type="ChEBI" id="CHEBI:15378"/>
        <dbReference type="ChEBI" id="CHEBI:57856"/>
        <dbReference type="ChEBI" id="CHEBI:59789"/>
        <dbReference type="ChEBI" id="CHEBI:74269"/>
        <dbReference type="ChEBI" id="CHEBI:74445"/>
        <dbReference type="EC" id="2.1.1.34"/>
    </reaction>
</comment>
<evidence type="ECO:0000256" key="7">
    <source>
        <dbReference type="HAMAP-Rule" id="MF_02060"/>
    </source>
</evidence>
<dbReference type="Gene3D" id="3.40.1280.10">
    <property type="match status" value="1"/>
</dbReference>
<organism evidence="9 10">
    <name type="scientific">Maribacter orientalis</name>
    <dbReference type="NCBI Taxonomy" id="228957"/>
    <lineage>
        <taxon>Bacteria</taxon>
        <taxon>Pseudomonadati</taxon>
        <taxon>Bacteroidota</taxon>
        <taxon>Flavobacteriia</taxon>
        <taxon>Flavobacteriales</taxon>
        <taxon>Flavobacteriaceae</taxon>
        <taxon>Maribacter</taxon>
    </lineage>
</organism>
<evidence type="ECO:0000256" key="5">
    <source>
        <dbReference type="ARBA" id="ARBA00022694"/>
    </source>
</evidence>
<dbReference type="InterPro" id="IPR029028">
    <property type="entry name" value="Alpha/beta_knot_MTases"/>
</dbReference>
<dbReference type="STRING" id="228957.SAMN04488008_101481"/>
<keyword evidence="5 7" id="KW-0819">tRNA processing</keyword>
<keyword evidence="3 7" id="KW-0808">Transferase</keyword>
<comment type="caution">
    <text evidence="7">Lacks conserved residue(s) required for the propagation of feature annotation.</text>
</comment>
<dbReference type="InterPro" id="IPR033671">
    <property type="entry name" value="TrmH"/>
</dbReference>
<evidence type="ECO:0000259" key="8">
    <source>
        <dbReference type="Pfam" id="PF00588"/>
    </source>
</evidence>
<feature type="binding site" evidence="7">
    <location>
        <position position="161"/>
    </location>
    <ligand>
        <name>S-adenosyl-L-methionine</name>
        <dbReference type="ChEBI" id="CHEBI:59789"/>
    </ligand>
</feature>
<keyword evidence="10" id="KW-1185">Reference proteome</keyword>
<evidence type="ECO:0000256" key="1">
    <source>
        <dbReference type="ARBA" id="ARBA00022555"/>
    </source>
</evidence>
<sequence length="218" mass="24958">MMDEKLLAYLEEFISEKRIERFNDILGHRTNFITVAIEDVFQMHNTSAVIRSCESFGIQQAHLIEGKYGQRLDEEIAMGAQKWVDVKRYKNSNDAVDVLKNKGYKIVATSPHADSSLLQDYELDGKMALFFGTENKGLSDYVLKNADAYLKIPMVGFTESLNISVSAAIILQHLTSKLKSSNFDWKLTQAEMMEKRLDWTKKSIKSIDDILIRYDSDN</sequence>